<keyword evidence="2" id="KW-1185">Reference proteome</keyword>
<evidence type="ECO:0000313" key="1">
    <source>
        <dbReference type="EMBL" id="PWE57455.1"/>
    </source>
</evidence>
<dbReference type="EMBL" id="QFBC01000002">
    <property type="protein sequence ID" value="PWE57455.1"/>
    <property type="molecule type" value="Genomic_DNA"/>
</dbReference>
<name>A0A2U2DVV2_9HYPH</name>
<dbReference type="InterPro" id="IPR036046">
    <property type="entry name" value="Acylphosphatase-like_dom_sf"/>
</dbReference>
<accession>A0A2U2DVV2</accession>
<dbReference type="SUPFAM" id="SSF54975">
    <property type="entry name" value="Acylphosphatase/BLUF domain-like"/>
    <property type="match status" value="1"/>
</dbReference>
<protein>
    <recommendedName>
        <fullName evidence="3">Acylphosphatase</fullName>
    </recommendedName>
</protein>
<comment type="caution">
    <text evidence="1">The sequence shown here is derived from an EMBL/GenBank/DDBJ whole genome shotgun (WGS) entry which is preliminary data.</text>
</comment>
<dbReference type="Proteomes" id="UP000245252">
    <property type="component" value="Unassembled WGS sequence"/>
</dbReference>
<dbReference type="RefSeq" id="WP_109457560.1">
    <property type="nucleotide sequence ID" value="NZ_QFBC01000002.1"/>
</dbReference>
<gene>
    <name evidence="1" type="ORF">DEM27_07455</name>
</gene>
<dbReference type="OrthoDB" id="7774747at2"/>
<evidence type="ECO:0000313" key="2">
    <source>
        <dbReference type="Proteomes" id="UP000245252"/>
    </source>
</evidence>
<sequence length="77" mass="8389">MEEASFTFLGRLEPESFLEFARHRARRLDIALTIGACSAAAIELSVAGDEVLVDAFEMACSLGPYDCIILDVVRTGH</sequence>
<evidence type="ECO:0008006" key="3">
    <source>
        <dbReference type="Google" id="ProtNLM"/>
    </source>
</evidence>
<reference evidence="1 2" key="1">
    <citation type="submission" date="2018-05" db="EMBL/GenBank/DDBJ databases">
        <title>The draft genome of strain NS-104.</title>
        <authorList>
            <person name="Hang P."/>
            <person name="Jiang J."/>
        </authorList>
    </citation>
    <scope>NUCLEOTIDE SEQUENCE [LARGE SCALE GENOMIC DNA]</scope>
    <source>
        <strain evidence="1 2">NS-104</strain>
    </source>
</reference>
<organism evidence="1 2">
    <name type="scientific">Metarhizobium album</name>
    <dbReference type="NCBI Taxonomy" id="2182425"/>
    <lineage>
        <taxon>Bacteria</taxon>
        <taxon>Pseudomonadati</taxon>
        <taxon>Pseudomonadota</taxon>
        <taxon>Alphaproteobacteria</taxon>
        <taxon>Hyphomicrobiales</taxon>
        <taxon>Rhizobiaceae</taxon>
        <taxon>Metarhizobium</taxon>
    </lineage>
</organism>
<proteinExistence type="predicted"/>
<dbReference type="AlphaFoldDB" id="A0A2U2DVV2"/>